<reference evidence="2 4" key="2">
    <citation type="submission" date="2020-08" db="EMBL/GenBank/DDBJ databases">
        <title>Genomic Encyclopedia of Type Strains, Phase IV (KMG-IV): sequencing the most valuable type-strain genomes for metagenomic binning, comparative biology and taxonomic classification.</title>
        <authorList>
            <person name="Goeker M."/>
        </authorList>
    </citation>
    <scope>NUCLEOTIDE SEQUENCE [LARGE SCALE GENOMIC DNA]</scope>
    <source>
        <strain evidence="2 4">DSM 103679</strain>
    </source>
</reference>
<keyword evidence="1" id="KW-0732">Signal</keyword>
<reference evidence="3 5" key="1">
    <citation type="submission" date="2018-08" db="EMBL/GenBank/DDBJ databases">
        <title>The first complete genome of Treponema rectale (CHPAT), a commensal spirochete of the bovine rectum.</title>
        <authorList>
            <person name="Staton G.J."/>
            <person name="Clegg S.R."/>
            <person name="Carter S.D."/>
            <person name="Radford A.D."/>
            <person name="Darby A."/>
            <person name="Hall N."/>
            <person name="Birtles R.J."/>
            <person name="Evans N.J."/>
        </authorList>
    </citation>
    <scope>NUCLEOTIDE SEQUENCE [LARGE SCALE GENOMIC DNA]</scope>
    <source>
        <strain evidence="3 5">CHPA</strain>
    </source>
</reference>
<proteinExistence type="predicted"/>
<organism evidence="2 4">
    <name type="scientific">Treponema rectale</name>
    <dbReference type="NCBI Taxonomy" id="744512"/>
    <lineage>
        <taxon>Bacteria</taxon>
        <taxon>Pseudomonadati</taxon>
        <taxon>Spirochaetota</taxon>
        <taxon>Spirochaetia</taxon>
        <taxon>Spirochaetales</taxon>
        <taxon>Treponemataceae</taxon>
        <taxon>Treponema</taxon>
    </lineage>
</organism>
<keyword evidence="4" id="KW-1185">Reference proteome</keyword>
<evidence type="ECO:0000313" key="2">
    <source>
        <dbReference type="EMBL" id="MBB5218933.1"/>
    </source>
</evidence>
<evidence type="ECO:0000256" key="1">
    <source>
        <dbReference type="SAM" id="SignalP"/>
    </source>
</evidence>
<dbReference type="RefSeq" id="WP_184652373.1">
    <property type="nucleotide sequence ID" value="NZ_JACHFR010000002.1"/>
</dbReference>
<accession>A0A840SHD5</accession>
<sequence length="411" mass="45406">MKSLFTKKFITALSLSFLYTAAFASTITDYKISGLKKTKPETLKPYLDTFLNKDSEEIDLHEIETTLRTYGIFSDIEVTLTETEGDENAETDSKTSALNISLKEKITLLPLPFAFYSSKNYGGGLFILNSNAFGKKDVLAAGGMILSDRIFGMFTYSHAPESNSLGWSLFSSAGKTDHTITDISDKELIKYYNTGFSFSGGISERLNSFCTLSQNIGYSYNNFSDCEYKDSHNINTSVAFNANFSDWNGYFLLTKSLNLRGGADYSSVNDFSENASFSLTLQNNFFTPRIRSIIDLKTSYQHGVSIENKNSASDCGLKIISGNFVSTELALARLSLEGAVYKSSAITMSLLGSYEADFAKDYDDSAAICHGPGFGFYVYLEKIALPALGFTYSYNVNKKYSTFNFSLGASF</sequence>
<dbReference type="KEGG" id="trc:DYE49_12125"/>
<protein>
    <recommendedName>
        <fullName evidence="6">Surface antigen</fullName>
    </recommendedName>
</protein>
<name>A0A840SHD5_9SPIR</name>
<dbReference type="EMBL" id="CP031517">
    <property type="protein sequence ID" value="QOS41154.1"/>
    <property type="molecule type" value="Genomic_DNA"/>
</dbReference>
<evidence type="ECO:0000313" key="5">
    <source>
        <dbReference type="Proteomes" id="UP000593591"/>
    </source>
</evidence>
<dbReference type="Proteomes" id="UP000578697">
    <property type="component" value="Unassembled WGS sequence"/>
</dbReference>
<dbReference type="Proteomes" id="UP000593591">
    <property type="component" value="Chromosome"/>
</dbReference>
<feature type="chain" id="PRO_5036240835" description="Surface antigen" evidence="1">
    <location>
        <begin position="25"/>
        <end position="411"/>
    </location>
</feature>
<gene>
    <name evidence="3" type="ORF">DYE49_12125</name>
    <name evidence="2" type="ORF">HNP77_001302</name>
</gene>
<evidence type="ECO:0000313" key="4">
    <source>
        <dbReference type="Proteomes" id="UP000578697"/>
    </source>
</evidence>
<evidence type="ECO:0008006" key="6">
    <source>
        <dbReference type="Google" id="ProtNLM"/>
    </source>
</evidence>
<dbReference type="EMBL" id="JACHFR010000002">
    <property type="protein sequence ID" value="MBB5218933.1"/>
    <property type="molecule type" value="Genomic_DNA"/>
</dbReference>
<dbReference type="AlphaFoldDB" id="A0A840SHD5"/>
<feature type="signal peptide" evidence="1">
    <location>
        <begin position="1"/>
        <end position="24"/>
    </location>
</feature>
<evidence type="ECO:0000313" key="3">
    <source>
        <dbReference type="EMBL" id="QOS41154.1"/>
    </source>
</evidence>